<dbReference type="Proteomes" id="UP000236370">
    <property type="component" value="Unassembled WGS sequence"/>
</dbReference>
<protein>
    <submittedName>
        <fullName evidence="1">ZNF180 isoform 3</fullName>
    </submittedName>
    <submittedName>
        <fullName evidence="2">ZNF180 isoform 8</fullName>
    </submittedName>
</protein>
<evidence type="ECO:0000313" key="1">
    <source>
        <dbReference type="EMBL" id="PNI88970.1"/>
    </source>
</evidence>
<dbReference type="EMBL" id="NBAG03000106">
    <property type="protein sequence ID" value="PNI88975.1"/>
    <property type="molecule type" value="Genomic_DNA"/>
</dbReference>
<dbReference type="EMBL" id="NBAG03000106">
    <property type="protein sequence ID" value="PNI88970.1"/>
    <property type="molecule type" value="Genomic_DNA"/>
</dbReference>
<evidence type="ECO:0000313" key="2">
    <source>
        <dbReference type="EMBL" id="PNI88975.1"/>
    </source>
</evidence>
<proteinExistence type="predicted"/>
<name>A0A2J8PY86_PANTR</name>
<dbReference type="AlphaFoldDB" id="A0A2J8PY86"/>
<evidence type="ECO:0000313" key="3">
    <source>
        <dbReference type="Proteomes" id="UP000236370"/>
    </source>
</evidence>
<organism evidence="1 3">
    <name type="scientific">Pan troglodytes</name>
    <name type="common">Chimpanzee</name>
    <dbReference type="NCBI Taxonomy" id="9598"/>
    <lineage>
        <taxon>Eukaryota</taxon>
        <taxon>Metazoa</taxon>
        <taxon>Chordata</taxon>
        <taxon>Craniata</taxon>
        <taxon>Vertebrata</taxon>
        <taxon>Euteleostomi</taxon>
        <taxon>Mammalia</taxon>
        <taxon>Eutheria</taxon>
        <taxon>Euarchontoglires</taxon>
        <taxon>Primates</taxon>
        <taxon>Haplorrhini</taxon>
        <taxon>Catarrhini</taxon>
        <taxon>Hominidae</taxon>
        <taxon>Pan</taxon>
    </lineage>
</organism>
<comment type="caution">
    <text evidence="1">The sequence shown here is derived from an EMBL/GenBank/DDBJ whole genome shotgun (WGS) entry which is preliminary data.</text>
</comment>
<sequence length="65" mass="7328">MRACAGSTREAGSGVQLRTSAPCCAWRRAWKSRMRSPQSPRRPVHKILSFLKRLSSKSREKTLGL</sequence>
<reference evidence="1 3" key="1">
    <citation type="submission" date="2017-12" db="EMBL/GenBank/DDBJ databases">
        <title>High-resolution comparative analysis of great ape genomes.</title>
        <authorList>
            <person name="Pollen A."/>
            <person name="Hastie A."/>
            <person name="Hormozdiari F."/>
            <person name="Dougherty M."/>
            <person name="Liu R."/>
            <person name="Chaisson M."/>
            <person name="Hoppe E."/>
            <person name="Hill C."/>
            <person name="Pang A."/>
            <person name="Hillier L."/>
            <person name="Baker C."/>
            <person name="Armstrong J."/>
            <person name="Shendure J."/>
            <person name="Paten B."/>
            <person name="Wilson R."/>
            <person name="Chao H."/>
            <person name="Schneider V."/>
            <person name="Ventura M."/>
            <person name="Kronenberg Z."/>
            <person name="Murali S."/>
            <person name="Gordon D."/>
            <person name="Cantsilieris S."/>
            <person name="Munson K."/>
            <person name="Nelson B."/>
            <person name="Raja A."/>
            <person name="Underwood J."/>
            <person name="Diekhans M."/>
            <person name="Fiddes I."/>
            <person name="Haussler D."/>
            <person name="Eichler E."/>
        </authorList>
    </citation>
    <scope>NUCLEOTIDE SEQUENCE [LARGE SCALE GENOMIC DNA]</scope>
    <source>
        <strain evidence="1">Yerkes chimp pedigree #C0471</strain>
        <tissue evidence="1">Blood</tissue>
    </source>
</reference>
<accession>A0A2J8PY86</accession>
<gene>
    <name evidence="1" type="ORF">CK820_G0049389</name>
</gene>